<keyword evidence="8" id="KW-1185">Reference proteome</keyword>
<dbReference type="GO" id="GO:0016020">
    <property type="term" value="C:membrane"/>
    <property type="evidence" value="ECO:0007669"/>
    <property type="project" value="UniProtKB-SubCell"/>
</dbReference>
<evidence type="ECO:0000313" key="7">
    <source>
        <dbReference type="EMBL" id="KAK3385935.1"/>
    </source>
</evidence>
<dbReference type="AlphaFoldDB" id="A0AAE0NR44"/>
<keyword evidence="2 5" id="KW-0812">Transmembrane</keyword>
<gene>
    <name evidence="7" type="ORF">B0H63DRAFT_189598</name>
</gene>
<dbReference type="GO" id="GO:0016491">
    <property type="term" value="F:oxidoreductase activity"/>
    <property type="evidence" value="ECO:0007669"/>
    <property type="project" value="InterPro"/>
</dbReference>
<dbReference type="Pfam" id="PF04116">
    <property type="entry name" value="FA_hydroxylase"/>
    <property type="match status" value="1"/>
</dbReference>
<evidence type="ECO:0000256" key="4">
    <source>
        <dbReference type="ARBA" id="ARBA00023136"/>
    </source>
</evidence>
<organism evidence="7 8">
    <name type="scientific">Podospora didyma</name>
    <dbReference type="NCBI Taxonomy" id="330526"/>
    <lineage>
        <taxon>Eukaryota</taxon>
        <taxon>Fungi</taxon>
        <taxon>Dikarya</taxon>
        <taxon>Ascomycota</taxon>
        <taxon>Pezizomycotina</taxon>
        <taxon>Sordariomycetes</taxon>
        <taxon>Sordariomycetidae</taxon>
        <taxon>Sordariales</taxon>
        <taxon>Podosporaceae</taxon>
        <taxon>Podospora</taxon>
    </lineage>
</organism>
<reference evidence="7" key="1">
    <citation type="journal article" date="2023" name="Mol. Phylogenet. Evol.">
        <title>Genome-scale phylogeny and comparative genomics of the fungal order Sordariales.</title>
        <authorList>
            <person name="Hensen N."/>
            <person name="Bonometti L."/>
            <person name="Westerberg I."/>
            <person name="Brannstrom I.O."/>
            <person name="Guillou S."/>
            <person name="Cros-Aarteil S."/>
            <person name="Calhoun S."/>
            <person name="Haridas S."/>
            <person name="Kuo A."/>
            <person name="Mondo S."/>
            <person name="Pangilinan J."/>
            <person name="Riley R."/>
            <person name="LaButti K."/>
            <person name="Andreopoulos B."/>
            <person name="Lipzen A."/>
            <person name="Chen C."/>
            <person name="Yan M."/>
            <person name="Daum C."/>
            <person name="Ng V."/>
            <person name="Clum A."/>
            <person name="Steindorff A."/>
            <person name="Ohm R.A."/>
            <person name="Martin F."/>
            <person name="Silar P."/>
            <person name="Natvig D.O."/>
            <person name="Lalanne C."/>
            <person name="Gautier V."/>
            <person name="Ament-Velasquez S.L."/>
            <person name="Kruys A."/>
            <person name="Hutchinson M.I."/>
            <person name="Powell A.J."/>
            <person name="Barry K."/>
            <person name="Miller A.N."/>
            <person name="Grigoriev I.V."/>
            <person name="Debuchy R."/>
            <person name="Gladieux P."/>
            <person name="Hiltunen Thoren M."/>
            <person name="Johannesson H."/>
        </authorList>
    </citation>
    <scope>NUCLEOTIDE SEQUENCE</scope>
    <source>
        <strain evidence="7">CBS 232.78</strain>
    </source>
</reference>
<dbReference type="GO" id="GO:0005506">
    <property type="term" value="F:iron ion binding"/>
    <property type="evidence" value="ECO:0007669"/>
    <property type="project" value="InterPro"/>
</dbReference>
<keyword evidence="3 5" id="KW-1133">Transmembrane helix</keyword>
<evidence type="ECO:0000313" key="8">
    <source>
        <dbReference type="Proteomes" id="UP001285441"/>
    </source>
</evidence>
<feature type="domain" description="Fatty acid hydroxylase" evidence="6">
    <location>
        <begin position="129"/>
        <end position="252"/>
    </location>
</feature>
<dbReference type="EMBL" id="JAULSW010000004">
    <property type="protein sequence ID" value="KAK3385935.1"/>
    <property type="molecule type" value="Genomic_DNA"/>
</dbReference>
<dbReference type="PANTHER" id="PTHR11863">
    <property type="entry name" value="STEROL DESATURASE"/>
    <property type="match status" value="1"/>
</dbReference>
<dbReference type="InterPro" id="IPR050307">
    <property type="entry name" value="Sterol_Desaturase_Related"/>
</dbReference>
<proteinExistence type="predicted"/>
<evidence type="ECO:0000256" key="2">
    <source>
        <dbReference type="ARBA" id="ARBA00022692"/>
    </source>
</evidence>
<reference evidence="7" key="2">
    <citation type="submission" date="2023-06" db="EMBL/GenBank/DDBJ databases">
        <authorList>
            <consortium name="Lawrence Berkeley National Laboratory"/>
            <person name="Haridas S."/>
            <person name="Hensen N."/>
            <person name="Bonometti L."/>
            <person name="Westerberg I."/>
            <person name="Brannstrom I.O."/>
            <person name="Guillou S."/>
            <person name="Cros-Aarteil S."/>
            <person name="Calhoun S."/>
            <person name="Kuo A."/>
            <person name="Mondo S."/>
            <person name="Pangilinan J."/>
            <person name="Riley R."/>
            <person name="LaButti K."/>
            <person name="Andreopoulos B."/>
            <person name="Lipzen A."/>
            <person name="Chen C."/>
            <person name="Yanf M."/>
            <person name="Daum C."/>
            <person name="Ng V."/>
            <person name="Clum A."/>
            <person name="Steindorff A."/>
            <person name="Ohm R."/>
            <person name="Martin F."/>
            <person name="Silar P."/>
            <person name="Natvig D."/>
            <person name="Lalanne C."/>
            <person name="Gautier V."/>
            <person name="Ament-velasquez S.L."/>
            <person name="Kruys A."/>
            <person name="Hutchinson M.I."/>
            <person name="Powell A.J."/>
            <person name="Barry K."/>
            <person name="Miller A.N."/>
            <person name="Grigoriev I.V."/>
            <person name="Debuchy R."/>
            <person name="Gladieux P."/>
            <person name="Thoren M.H."/>
            <person name="Johannesson H."/>
        </authorList>
    </citation>
    <scope>NUCLEOTIDE SEQUENCE</scope>
    <source>
        <strain evidence="7">CBS 232.78</strain>
    </source>
</reference>
<evidence type="ECO:0000259" key="6">
    <source>
        <dbReference type="Pfam" id="PF04116"/>
    </source>
</evidence>
<dbReference type="GO" id="GO:0008610">
    <property type="term" value="P:lipid biosynthetic process"/>
    <property type="evidence" value="ECO:0007669"/>
    <property type="project" value="InterPro"/>
</dbReference>
<evidence type="ECO:0000256" key="1">
    <source>
        <dbReference type="ARBA" id="ARBA00004370"/>
    </source>
</evidence>
<accession>A0AAE0NR44</accession>
<evidence type="ECO:0000256" key="3">
    <source>
        <dbReference type="ARBA" id="ARBA00022989"/>
    </source>
</evidence>
<name>A0AAE0NR44_9PEZI</name>
<keyword evidence="4 5" id="KW-0472">Membrane</keyword>
<dbReference type="Proteomes" id="UP001285441">
    <property type="component" value="Unassembled WGS sequence"/>
</dbReference>
<comment type="subcellular location">
    <subcellularLocation>
        <location evidence="1">Membrane</location>
    </subcellularLocation>
</comment>
<protein>
    <submittedName>
        <fullName evidence="7">Fatty acid hydroxylase superfamily-domain-containing protein</fullName>
    </submittedName>
</protein>
<sequence length="263" mass="29732">MSQLLQGCGHHTGTLPSLWASIVRTYTPRQIEFVGDLIVQAIFFWGPIAFYTTLDYCLPEFSARHKLQPAPKQPTVAEVKHCFLIVLRNQLQSILFMLVMMAISAQTGQSSPIKVTETFPSFFEVAWGFAACVLMREVSFYYIHRLLHTPFFYKRIHKMHHEFTAPVALASQYAHPVEQFLANTLPVALPPLILGTHIIIMWAFLAGVLVETCTVHSGYDFLGGMAKKHDAHHERFNLHFGVIGLLDWAHGTDGSKNKKRKVA</sequence>
<feature type="transmembrane region" description="Helical" evidence="5">
    <location>
        <begin position="188"/>
        <end position="210"/>
    </location>
</feature>
<dbReference type="InterPro" id="IPR006694">
    <property type="entry name" value="Fatty_acid_hydroxylase"/>
</dbReference>
<comment type="caution">
    <text evidence="7">The sequence shown here is derived from an EMBL/GenBank/DDBJ whole genome shotgun (WGS) entry which is preliminary data.</text>
</comment>
<evidence type="ECO:0000256" key="5">
    <source>
        <dbReference type="SAM" id="Phobius"/>
    </source>
</evidence>